<reference evidence="6" key="1">
    <citation type="submission" date="2021-03" db="EMBL/GenBank/DDBJ databases">
        <authorList>
            <person name="Tagirdzhanova G."/>
        </authorList>
    </citation>
    <scope>NUCLEOTIDE SEQUENCE</scope>
</reference>
<proteinExistence type="inferred from homology"/>
<dbReference type="Pfam" id="PF00043">
    <property type="entry name" value="GST_C"/>
    <property type="match status" value="1"/>
</dbReference>
<dbReference type="InterPro" id="IPR010987">
    <property type="entry name" value="Glutathione-S-Trfase_C-like"/>
</dbReference>
<dbReference type="SFLD" id="SFLDS00019">
    <property type="entry name" value="Glutathione_Transferase_(cytos"/>
    <property type="match status" value="1"/>
</dbReference>
<gene>
    <name evidence="6" type="ORF">GOMPHAMPRED_007704</name>
</gene>
<dbReference type="CDD" id="cd03048">
    <property type="entry name" value="GST_N_Ure2p_like"/>
    <property type="match status" value="1"/>
</dbReference>
<dbReference type="PANTHER" id="PTHR44051:SF8">
    <property type="entry name" value="GLUTATHIONE S-TRANSFERASE GSTA"/>
    <property type="match status" value="1"/>
</dbReference>
<dbReference type="CDD" id="cd10291">
    <property type="entry name" value="GST_C_YfcG_like"/>
    <property type="match status" value="1"/>
</dbReference>
<feature type="domain" description="GST C-terminal" evidence="5">
    <location>
        <begin position="91"/>
        <end position="219"/>
    </location>
</feature>
<dbReference type="Proteomes" id="UP000664169">
    <property type="component" value="Unassembled WGS sequence"/>
</dbReference>
<comment type="caution">
    <text evidence="6">The sequence shown here is derived from an EMBL/GenBank/DDBJ whole genome shotgun (WGS) entry which is preliminary data.</text>
</comment>
<dbReference type="PROSITE" id="PS50405">
    <property type="entry name" value="GST_CTER"/>
    <property type="match status" value="1"/>
</dbReference>
<dbReference type="InterPro" id="IPR036249">
    <property type="entry name" value="Thioredoxin-like_sf"/>
</dbReference>
<dbReference type="InterPro" id="IPR004045">
    <property type="entry name" value="Glutathione_S-Trfase_N"/>
</dbReference>
<dbReference type="Gene3D" id="3.40.30.10">
    <property type="entry name" value="Glutaredoxin"/>
    <property type="match status" value="1"/>
</dbReference>
<accession>A0A8H3EVV7</accession>
<dbReference type="SFLD" id="SFLDG01150">
    <property type="entry name" value="Main.1:_Beta-like"/>
    <property type="match status" value="1"/>
</dbReference>
<evidence type="ECO:0000256" key="2">
    <source>
        <dbReference type="RuleBase" id="RU003494"/>
    </source>
</evidence>
<protein>
    <recommendedName>
        <fullName evidence="8">Glutathione S-transferase</fullName>
    </recommendedName>
</protein>
<evidence type="ECO:0000259" key="5">
    <source>
        <dbReference type="PROSITE" id="PS50405"/>
    </source>
</evidence>
<evidence type="ECO:0000313" key="6">
    <source>
        <dbReference type="EMBL" id="CAF9912600.1"/>
    </source>
</evidence>
<dbReference type="Gene3D" id="1.20.1050.10">
    <property type="match status" value="1"/>
</dbReference>
<evidence type="ECO:0000256" key="1">
    <source>
        <dbReference type="ARBA" id="ARBA00007409"/>
    </source>
</evidence>
<feature type="domain" description="GST N-terminal" evidence="4">
    <location>
        <begin position="3"/>
        <end position="84"/>
    </location>
</feature>
<dbReference type="InterPro" id="IPR036282">
    <property type="entry name" value="Glutathione-S-Trfase_C_sf"/>
</dbReference>
<evidence type="ECO:0008006" key="8">
    <source>
        <dbReference type="Google" id="ProtNLM"/>
    </source>
</evidence>
<dbReference type="InterPro" id="IPR040079">
    <property type="entry name" value="Glutathione_S-Trfase"/>
</dbReference>
<evidence type="ECO:0000256" key="3">
    <source>
        <dbReference type="SAM" id="MobiDB-lite"/>
    </source>
</evidence>
<dbReference type="PANTHER" id="PTHR44051">
    <property type="entry name" value="GLUTATHIONE S-TRANSFERASE-RELATED"/>
    <property type="match status" value="1"/>
</dbReference>
<dbReference type="SFLD" id="SFLDG00358">
    <property type="entry name" value="Main_(cytGST)"/>
    <property type="match status" value="1"/>
</dbReference>
<dbReference type="SUPFAM" id="SSF47616">
    <property type="entry name" value="GST C-terminal domain-like"/>
    <property type="match status" value="1"/>
</dbReference>
<dbReference type="InterPro" id="IPR004046">
    <property type="entry name" value="GST_C"/>
</dbReference>
<dbReference type="AlphaFoldDB" id="A0A8H3EVV7"/>
<dbReference type="SFLD" id="SFLDG01151">
    <property type="entry name" value="Main.2:_Nu-like"/>
    <property type="match status" value="1"/>
</dbReference>
<evidence type="ECO:0000313" key="7">
    <source>
        <dbReference type="Proteomes" id="UP000664169"/>
    </source>
</evidence>
<name>A0A8H3EVV7_9LECA</name>
<comment type="similarity">
    <text evidence="1 2">Belongs to the GST superfamily.</text>
</comment>
<feature type="region of interest" description="Disordered" evidence="3">
    <location>
        <begin position="198"/>
        <end position="217"/>
    </location>
</feature>
<dbReference type="Pfam" id="PF02798">
    <property type="entry name" value="GST_N"/>
    <property type="match status" value="1"/>
</dbReference>
<dbReference type="PROSITE" id="PS50404">
    <property type="entry name" value="GST_NTER"/>
    <property type="match status" value="1"/>
</dbReference>
<sequence length="237" mass="26929">MSSPDITLYTVGTPNGIKVSITLEELGLPYKVKAIALQKLEQKEPWFLEINPNGRIPALTDGKTNIWESGSILLYLVEKYDKEHKLSYPTGSPGWIETNNWLFFQHGGIGPMQGQANHFFRYAPEKIQYGIDRYQNETRRLYAVLEKRLASSEYLVGDRLTIADIVNWSWVKSHSWAGIEIDEFPHLQAWKEKLAKRPAFEKGNNVPPKEPSNQDAAAVAKQASDWILKGQAMDAKK</sequence>
<evidence type="ECO:0000259" key="4">
    <source>
        <dbReference type="PROSITE" id="PS50404"/>
    </source>
</evidence>
<keyword evidence="7" id="KW-1185">Reference proteome</keyword>
<organism evidence="6 7">
    <name type="scientific">Gomphillus americanus</name>
    <dbReference type="NCBI Taxonomy" id="1940652"/>
    <lineage>
        <taxon>Eukaryota</taxon>
        <taxon>Fungi</taxon>
        <taxon>Dikarya</taxon>
        <taxon>Ascomycota</taxon>
        <taxon>Pezizomycotina</taxon>
        <taxon>Lecanoromycetes</taxon>
        <taxon>OSLEUM clade</taxon>
        <taxon>Ostropomycetidae</taxon>
        <taxon>Ostropales</taxon>
        <taxon>Graphidaceae</taxon>
        <taxon>Gomphilloideae</taxon>
        <taxon>Gomphillus</taxon>
    </lineage>
</organism>
<dbReference type="EMBL" id="CAJPDQ010000007">
    <property type="protein sequence ID" value="CAF9912600.1"/>
    <property type="molecule type" value="Genomic_DNA"/>
</dbReference>
<dbReference type="SUPFAM" id="SSF52833">
    <property type="entry name" value="Thioredoxin-like"/>
    <property type="match status" value="1"/>
</dbReference>
<dbReference type="OrthoDB" id="422574at2759"/>